<comment type="caution">
    <text evidence="2">The sequence shown here is derived from an EMBL/GenBank/DDBJ whole genome shotgun (WGS) entry which is preliminary data.</text>
</comment>
<accession>A0A8B3DA25</accession>
<dbReference type="Proteomes" id="UP000253437">
    <property type="component" value="Unassembled WGS sequence"/>
</dbReference>
<gene>
    <name evidence="2" type="ORF">DS957_024670</name>
</gene>
<protein>
    <submittedName>
        <fullName evidence="2">Conjugal transfer protein TraL</fullName>
    </submittedName>
</protein>
<feature type="chain" id="PRO_5033018453" evidence="1">
    <location>
        <begin position="24"/>
        <end position="178"/>
    </location>
</feature>
<keyword evidence="1" id="KW-0732">Signal</keyword>
<sequence length="178" mass="19645">MTHKLFMVAITAAFLLPAQTTYAASDDECAIWLCLPTGFPSGCSGAKSAFKKRIKNLKTPLPSFGSCLFSGELPLSAPTHNTDMTSKHGLAAYIPPRRVCVSWDTGKDWSRCSKTEVRPSQIIKNQSCHVNHKEGTSSPKYCSHTISYVETFQDGEQYGETYYFDNTGNTYIEGSAEH</sequence>
<feature type="signal peptide" evidence="1">
    <location>
        <begin position="1"/>
        <end position="23"/>
    </location>
</feature>
<evidence type="ECO:0000256" key="1">
    <source>
        <dbReference type="SAM" id="SignalP"/>
    </source>
</evidence>
<dbReference type="AlphaFoldDB" id="A0A8B3DA25"/>
<organism evidence="2 3">
    <name type="scientific">Vibrio harveyi</name>
    <name type="common">Beneckea harveyi</name>
    <dbReference type="NCBI Taxonomy" id="669"/>
    <lineage>
        <taxon>Bacteria</taxon>
        <taxon>Pseudomonadati</taxon>
        <taxon>Pseudomonadota</taxon>
        <taxon>Gammaproteobacteria</taxon>
        <taxon>Vibrionales</taxon>
        <taxon>Vibrionaceae</taxon>
        <taxon>Vibrio</taxon>
    </lineage>
</organism>
<dbReference type="RefSeq" id="WP_017188841.1">
    <property type="nucleotide sequence ID" value="NZ_BGNF01000077.1"/>
</dbReference>
<evidence type="ECO:0000313" key="2">
    <source>
        <dbReference type="EMBL" id="RIW03120.1"/>
    </source>
</evidence>
<proteinExistence type="predicted"/>
<reference evidence="2 3" key="1">
    <citation type="submission" date="2018-08" db="EMBL/GenBank/DDBJ databases">
        <title>Vibrio harveyi strains pathogenic to white snook Centropomus viridis Lockington (1877) and potential probiotic bacteria.</title>
        <authorList>
            <person name="Soto-Rodriguez S."/>
            <person name="Gomez-Gil B."/>
            <person name="Lozano-Olvera R."/>
        </authorList>
    </citation>
    <scope>NUCLEOTIDE SEQUENCE [LARGE SCALE GENOMIC DNA]</scope>
    <source>
        <strain evidence="2 3">CAIM 1508</strain>
    </source>
</reference>
<name>A0A8B3DA25_VIBHA</name>
<dbReference type="EMBL" id="QOUW02000164">
    <property type="protein sequence ID" value="RIW03120.1"/>
    <property type="molecule type" value="Genomic_DNA"/>
</dbReference>
<evidence type="ECO:0000313" key="3">
    <source>
        <dbReference type="Proteomes" id="UP000253437"/>
    </source>
</evidence>